<dbReference type="InterPro" id="IPR004045">
    <property type="entry name" value="Glutathione_S-Trfase_N"/>
</dbReference>
<dbReference type="PROSITE" id="PS50404">
    <property type="entry name" value="GST_NTER"/>
    <property type="match status" value="1"/>
</dbReference>
<evidence type="ECO:0000259" key="1">
    <source>
        <dbReference type="PROSITE" id="PS50404"/>
    </source>
</evidence>
<sequence>VIFYYAPQTVAVASHIALEEACAEYEQRKLDFSIAEQRSYEYLQINPKGRVPSLDTGVGIISETPAILVYIAQTFPKAQLAPLNDPFTFAKMQEFNVYLASTVHVNHAHKFRGIRWTDDRSAIDAMKAKVPQTMHDSFDLIENEMFAGPWVLGEDYSVCDCYLFCISLWLEGDGVDIGDFPKIAEHNTHMRDRASVQTVLPIHGLS</sequence>
<dbReference type="SFLD" id="SFLDS00019">
    <property type="entry name" value="Glutathione_Transferase_(cytos"/>
    <property type="match status" value="1"/>
</dbReference>
<organism evidence="3">
    <name type="scientific">marine metagenome</name>
    <dbReference type="NCBI Taxonomy" id="408172"/>
    <lineage>
        <taxon>unclassified sequences</taxon>
        <taxon>metagenomes</taxon>
        <taxon>ecological metagenomes</taxon>
    </lineage>
</organism>
<dbReference type="SFLD" id="SFLDG01150">
    <property type="entry name" value="Main.1:_Beta-like"/>
    <property type="match status" value="1"/>
</dbReference>
<dbReference type="AlphaFoldDB" id="A0A381MZ35"/>
<dbReference type="Gene3D" id="3.40.30.10">
    <property type="entry name" value="Glutaredoxin"/>
    <property type="match status" value="1"/>
</dbReference>
<dbReference type="CDD" id="cd03057">
    <property type="entry name" value="GST_N_Beta"/>
    <property type="match status" value="1"/>
</dbReference>
<evidence type="ECO:0000259" key="2">
    <source>
        <dbReference type="PROSITE" id="PS50405"/>
    </source>
</evidence>
<evidence type="ECO:0008006" key="4">
    <source>
        <dbReference type="Google" id="ProtNLM"/>
    </source>
</evidence>
<dbReference type="InterPro" id="IPR036282">
    <property type="entry name" value="Glutathione-S-Trfase_C_sf"/>
</dbReference>
<dbReference type="Gene3D" id="1.20.1050.10">
    <property type="match status" value="1"/>
</dbReference>
<dbReference type="SFLD" id="SFLDG00358">
    <property type="entry name" value="Main_(cytGST)"/>
    <property type="match status" value="1"/>
</dbReference>
<gene>
    <name evidence="3" type="ORF">METZ01_LOCUS369</name>
</gene>
<feature type="domain" description="GST N-terminal" evidence="1">
    <location>
        <begin position="1"/>
        <end position="79"/>
    </location>
</feature>
<dbReference type="Pfam" id="PF02798">
    <property type="entry name" value="GST_N"/>
    <property type="match status" value="1"/>
</dbReference>
<dbReference type="InterPro" id="IPR040079">
    <property type="entry name" value="Glutathione_S-Trfase"/>
</dbReference>
<feature type="non-terminal residue" evidence="3">
    <location>
        <position position="1"/>
    </location>
</feature>
<proteinExistence type="predicted"/>
<accession>A0A381MZ35</accession>
<protein>
    <recommendedName>
        <fullName evidence="4">GST N-terminal domain-containing protein</fullName>
    </recommendedName>
</protein>
<name>A0A381MZ35_9ZZZZ</name>
<evidence type="ECO:0000313" key="3">
    <source>
        <dbReference type="EMBL" id="SUZ47515.1"/>
    </source>
</evidence>
<dbReference type="InterPro" id="IPR036249">
    <property type="entry name" value="Thioredoxin-like_sf"/>
</dbReference>
<dbReference type="EMBL" id="UINC01000021">
    <property type="protein sequence ID" value="SUZ47515.1"/>
    <property type="molecule type" value="Genomic_DNA"/>
</dbReference>
<dbReference type="PROSITE" id="PS50405">
    <property type="entry name" value="GST_CTER"/>
    <property type="match status" value="1"/>
</dbReference>
<dbReference type="SUPFAM" id="SSF47616">
    <property type="entry name" value="GST C-terminal domain-like"/>
    <property type="match status" value="1"/>
</dbReference>
<feature type="domain" description="GST C-terminal" evidence="2">
    <location>
        <begin position="85"/>
        <end position="206"/>
    </location>
</feature>
<dbReference type="InterPro" id="IPR010987">
    <property type="entry name" value="Glutathione-S-Trfase_C-like"/>
</dbReference>
<dbReference type="PANTHER" id="PTHR44051:SF8">
    <property type="entry name" value="GLUTATHIONE S-TRANSFERASE GSTA"/>
    <property type="match status" value="1"/>
</dbReference>
<dbReference type="SUPFAM" id="SSF52833">
    <property type="entry name" value="Thioredoxin-like"/>
    <property type="match status" value="1"/>
</dbReference>
<dbReference type="CDD" id="cd03188">
    <property type="entry name" value="GST_C_Beta"/>
    <property type="match status" value="1"/>
</dbReference>
<reference evidence="3" key="1">
    <citation type="submission" date="2018-05" db="EMBL/GenBank/DDBJ databases">
        <authorList>
            <person name="Lanie J.A."/>
            <person name="Ng W.-L."/>
            <person name="Kazmierczak K.M."/>
            <person name="Andrzejewski T.M."/>
            <person name="Davidsen T.M."/>
            <person name="Wayne K.J."/>
            <person name="Tettelin H."/>
            <person name="Glass J.I."/>
            <person name="Rusch D."/>
            <person name="Podicherti R."/>
            <person name="Tsui H.-C.T."/>
            <person name="Winkler M.E."/>
        </authorList>
    </citation>
    <scope>NUCLEOTIDE SEQUENCE</scope>
</reference>
<dbReference type="PANTHER" id="PTHR44051">
    <property type="entry name" value="GLUTATHIONE S-TRANSFERASE-RELATED"/>
    <property type="match status" value="1"/>
</dbReference>